<protein>
    <submittedName>
        <fullName evidence="1">Uncharacterized protein</fullName>
    </submittedName>
</protein>
<gene>
    <name evidence="1" type="ORF">RKE40_25325</name>
</gene>
<dbReference type="EMBL" id="JAWDID010000062">
    <property type="protein sequence ID" value="MDU0343230.1"/>
    <property type="molecule type" value="Genomic_DNA"/>
</dbReference>
<dbReference type="Proteomes" id="UP001254257">
    <property type="component" value="Unassembled WGS sequence"/>
</dbReference>
<evidence type="ECO:0000313" key="1">
    <source>
        <dbReference type="EMBL" id="MDU0343230.1"/>
    </source>
</evidence>
<evidence type="ECO:0000313" key="2">
    <source>
        <dbReference type="Proteomes" id="UP001254257"/>
    </source>
</evidence>
<keyword evidence="2" id="KW-1185">Reference proteome</keyword>
<sequence length="73" mass="7886">MSGDSGQTTNGTCIRDYAAAKIEIVQGADVAGSPNESHSIVRERIISRHFGEAADITNRLGKRSLAPKVLKRY</sequence>
<dbReference type="RefSeq" id="WP_316020969.1">
    <property type="nucleotide sequence ID" value="NZ_JAWDID010000062.1"/>
</dbReference>
<comment type="caution">
    <text evidence="1">The sequence shown here is derived from an EMBL/GenBank/DDBJ whole genome shotgun (WGS) entry which is preliminary data.</text>
</comment>
<reference evidence="1 2" key="1">
    <citation type="submission" date="2023-09" db="EMBL/GenBank/DDBJ databases">
        <title>Whole genome shotgun sequencing (WGS) of Bosea sp. ZW T0_25, isolated from stored onions (Allium cepa).</title>
        <authorList>
            <person name="Stoll D.A."/>
            <person name="Huch M."/>
        </authorList>
    </citation>
    <scope>NUCLEOTIDE SEQUENCE [LARGE SCALE GENOMIC DNA]</scope>
    <source>
        <strain evidence="1 2">ZW T0_25</strain>
    </source>
</reference>
<proteinExistence type="predicted"/>
<name>A0ABU3SFS4_9HYPH</name>
<accession>A0ABU3SFS4</accession>
<organism evidence="1 2">
    <name type="scientific">Bosea rubneri</name>
    <dbReference type="NCBI Taxonomy" id="3075434"/>
    <lineage>
        <taxon>Bacteria</taxon>
        <taxon>Pseudomonadati</taxon>
        <taxon>Pseudomonadota</taxon>
        <taxon>Alphaproteobacteria</taxon>
        <taxon>Hyphomicrobiales</taxon>
        <taxon>Boseaceae</taxon>
        <taxon>Bosea</taxon>
    </lineage>
</organism>